<reference evidence="2" key="3">
    <citation type="submission" date="2025-09" db="UniProtKB">
        <authorList>
            <consortium name="Ensembl"/>
        </authorList>
    </citation>
    <scope>IDENTIFICATION</scope>
</reference>
<dbReference type="Proteomes" id="UP000008144">
    <property type="component" value="Unassembled WGS sequence"/>
</dbReference>
<evidence type="ECO:0000256" key="1">
    <source>
        <dbReference type="SAM" id="MobiDB-lite"/>
    </source>
</evidence>
<feature type="compositionally biased region" description="Polar residues" evidence="1">
    <location>
        <begin position="160"/>
        <end position="170"/>
    </location>
</feature>
<feature type="compositionally biased region" description="Polar residues" evidence="1">
    <location>
        <begin position="195"/>
        <end position="206"/>
    </location>
</feature>
<accession>F6UEU4</accession>
<sequence length="213" mass="24151">MYILYKKKQKGEFYNLKGNKCFTSIYAGAAIIKRNNSVNRETVTRAAEVEPHYVPVNINLSYISNTETNTDQKPRAREPDYVNIQTDVEVTELNNGYVSLAIPVESTEAGNSSNDIQNPYEDLNTKSTKNKKAGNSRNDNQAFQSPYEDLNTKRVKNKKVGNSSNDNQAFPSPYENLNTKSDKNKKSKILKRIKQQNGSETETRGQATDLYDY</sequence>
<keyword evidence="3" id="KW-1185">Reference proteome</keyword>
<protein>
    <submittedName>
        <fullName evidence="2">Uncharacterized protein</fullName>
    </submittedName>
</protein>
<name>F6UEU4_CIOIN</name>
<feature type="compositionally biased region" description="Basic residues" evidence="1">
    <location>
        <begin position="183"/>
        <end position="194"/>
    </location>
</feature>
<feature type="region of interest" description="Disordered" evidence="1">
    <location>
        <begin position="108"/>
        <end position="213"/>
    </location>
</feature>
<dbReference type="HOGENOM" id="CLU_1293964_0_0_1"/>
<reference evidence="3" key="1">
    <citation type="journal article" date="2002" name="Science">
        <title>The draft genome of Ciona intestinalis: insights into chordate and vertebrate origins.</title>
        <authorList>
            <person name="Dehal P."/>
            <person name="Satou Y."/>
            <person name="Campbell R.K."/>
            <person name="Chapman J."/>
            <person name="Degnan B."/>
            <person name="De Tomaso A."/>
            <person name="Davidson B."/>
            <person name="Di Gregorio A."/>
            <person name="Gelpke M."/>
            <person name="Goodstein D.M."/>
            <person name="Harafuji N."/>
            <person name="Hastings K.E."/>
            <person name="Ho I."/>
            <person name="Hotta K."/>
            <person name="Huang W."/>
            <person name="Kawashima T."/>
            <person name="Lemaire P."/>
            <person name="Martinez D."/>
            <person name="Meinertzhagen I.A."/>
            <person name="Necula S."/>
            <person name="Nonaka M."/>
            <person name="Putnam N."/>
            <person name="Rash S."/>
            <person name="Saiga H."/>
            <person name="Satake M."/>
            <person name="Terry A."/>
            <person name="Yamada L."/>
            <person name="Wang H.G."/>
            <person name="Awazu S."/>
            <person name="Azumi K."/>
            <person name="Boore J."/>
            <person name="Branno M."/>
            <person name="Chin-Bow S."/>
            <person name="DeSantis R."/>
            <person name="Doyle S."/>
            <person name="Francino P."/>
            <person name="Keys D.N."/>
            <person name="Haga S."/>
            <person name="Hayashi H."/>
            <person name="Hino K."/>
            <person name="Imai K.S."/>
            <person name="Inaba K."/>
            <person name="Kano S."/>
            <person name="Kobayashi K."/>
            <person name="Kobayashi M."/>
            <person name="Lee B.I."/>
            <person name="Makabe K.W."/>
            <person name="Manohar C."/>
            <person name="Matassi G."/>
            <person name="Medina M."/>
            <person name="Mochizuki Y."/>
            <person name="Mount S."/>
            <person name="Morishita T."/>
            <person name="Miura S."/>
            <person name="Nakayama A."/>
            <person name="Nishizaka S."/>
            <person name="Nomoto H."/>
            <person name="Ohta F."/>
            <person name="Oishi K."/>
            <person name="Rigoutsos I."/>
            <person name="Sano M."/>
            <person name="Sasaki A."/>
            <person name="Sasakura Y."/>
            <person name="Shoguchi E."/>
            <person name="Shin-i T."/>
            <person name="Spagnuolo A."/>
            <person name="Stainier D."/>
            <person name="Suzuki M.M."/>
            <person name="Tassy O."/>
            <person name="Takatori N."/>
            <person name="Tokuoka M."/>
            <person name="Yagi K."/>
            <person name="Yoshizaki F."/>
            <person name="Wada S."/>
            <person name="Zhang C."/>
            <person name="Hyatt P.D."/>
            <person name="Larimer F."/>
            <person name="Detter C."/>
            <person name="Doggett N."/>
            <person name="Glavina T."/>
            <person name="Hawkins T."/>
            <person name="Richardson P."/>
            <person name="Lucas S."/>
            <person name="Kohara Y."/>
            <person name="Levine M."/>
            <person name="Satoh N."/>
            <person name="Rokhsar D.S."/>
        </authorList>
    </citation>
    <scope>NUCLEOTIDE SEQUENCE [LARGE SCALE GENOMIC DNA]</scope>
</reference>
<dbReference type="InParanoid" id="F6UEU4"/>
<feature type="compositionally biased region" description="Polar residues" evidence="1">
    <location>
        <begin position="108"/>
        <end position="117"/>
    </location>
</feature>
<evidence type="ECO:0000313" key="3">
    <source>
        <dbReference type="Proteomes" id="UP000008144"/>
    </source>
</evidence>
<dbReference type="Ensembl" id="ENSCINT00000005250.3">
    <property type="protein sequence ID" value="ENSCINP00000005250.3"/>
    <property type="gene ID" value="ENSCING00000002577.3"/>
</dbReference>
<organism evidence="2 3">
    <name type="scientific">Ciona intestinalis</name>
    <name type="common">Transparent sea squirt</name>
    <name type="synonym">Ascidia intestinalis</name>
    <dbReference type="NCBI Taxonomy" id="7719"/>
    <lineage>
        <taxon>Eukaryota</taxon>
        <taxon>Metazoa</taxon>
        <taxon>Chordata</taxon>
        <taxon>Tunicata</taxon>
        <taxon>Ascidiacea</taxon>
        <taxon>Phlebobranchia</taxon>
        <taxon>Cionidae</taxon>
        <taxon>Ciona</taxon>
    </lineage>
</organism>
<dbReference type="AlphaFoldDB" id="F6UEU4"/>
<proteinExistence type="predicted"/>
<evidence type="ECO:0000313" key="2">
    <source>
        <dbReference type="Ensembl" id="ENSCINP00000005250.3"/>
    </source>
</evidence>
<feature type="compositionally biased region" description="Polar residues" evidence="1">
    <location>
        <begin position="135"/>
        <end position="144"/>
    </location>
</feature>
<reference evidence="2" key="2">
    <citation type="submission" date="2025-08" db="UniProtKB">
        <authorList>
            <consortium name="Ensembl"/>
        </authorList>
    </citation>
    <scope>IDENTIFICATION</scope>
</reference>